<organism evidence="5 6">
    <name type="scientific">Candidatus Nitrosotenuis uzonensis</name>
    <dbReference type="NCBI Taxonomy" id="1407055"/>
    <lineage>
        <taxon>Archaea</taxon>
        <taxon>Nitrososphaerota</taxon>
        <taxon>Candidatus Nitrosotenuis</taxon>
    </lineage>
</organism>
<reference evidence="5" key="1">
    <citation type="submission" date="2021-02" db="EMBL/GenBank/DDBJ databases">
        <authorList>
            <person name="Han P."/>
        </authorList>
    </citation>
    <scope>NUCLEOTIDE SEQUENCE</scope>
    <source>
        <strain evidence="5">Candidatus Nitrosotenuis uzonensis 5A</strain>
    </source>
</reference>
<dbReference type="GO" id="GO:0004777">
    <property type="term" value="F:succinate-semialdehyde dehydrogenase (NAD+) activity"/>
    <property type="evidence" value="ECO:0007669"/>
    <property type="project" value="TreeGrafter"/>
</dbReference>
<dbReference type="Proteomes" id="UP000655759">
    <property type="component" value="Unassembled WGS sequence"/>
</dbReference>
<dbReference type="CDD" id="cd07100">
    <property type="entry name" value="ALDH_SSADH1_GabD1"/>
    <property type="match status" value="1"/>
</dbReference>
<dbReference type="Pfam" id="PF00171">
    <property type="entry name" value="Aldedh"/>
    <property type="match status" value="1"/>
</dbReference>
<dbReference type="InterPro" id="IPR044148">
    <property type="entry name" value="ALDH_GabD1-like"/>
</dbReference>
<dbReference type="InterPro" id="IPR016163">
    <property type="entry name" value="Ald_DH_C"/>
</dbReference>
<name>A0A812F2H3_9ARCH</name>
<evidence type="ECO:0000259" key="4">
    <source>
        <dbReference type="Pfam" id="PF00171"/>
    </source>
</evidence>
<proteinExistence type="inferred from homology"/>
<dbReference type="InterPro" id="IPR015590">
    <property type="entry name" value="Aldehyde_DH_dom"/>
</dbReference>
<dbReference type="EC" id="1.2.1.79" evidence="5"/>
<dbReference type="InterPro" id="IPR047110">
    <property type="entry name" value="GABD/Sad-like"/>
</dbReference>
<keyword evidence="2" id="KW-0521">NADP</keyword>
<keyword evidence="3 5" id="KW-0560">Oxidoreductase</keyword>
<dbReference type="InterPro" id="IPR016161">
    <property type="entry name" value="Ald_DH/histidinol_DH"/>
</dbReference>
<dbReference type="InterPro" id="IPR016162">
    <property type="entry name" value="Ald_DH_N"/>
</dbReference>
<dbReference type="GO" id="GO:0004030">
    <property type="term" value="F:aldehyde dehydrogenase [NAD(P)+] activity"/>
    <property type="evidence" value="ECO:0007669"/>
    <property type="project" value="InterPro"/>
</dbReference>
<dbReference type="FunFam" id="3.40.309.10:FF:000010">
    <property type="entry name" value="Gamma-aminobutyraldehyde dehydrogenase"/>
    <property type="match status" value="1"/>
</dbReference>
<dbReference type="FunFam" id="3.40.605.10:FF:000012">
    <property type="entry name" value="NAD-dependent succinate-semialdehyde dehydrogenase"/>
    <property type="match status" value="1"/>
</dbReference>
<dbReference type="Gene3D" id="3.40.309.10">
    <property type="entry name" value="Aldehyde Dehydrogenase, Chain A, domain 2"/>
    <property type="match status" value="1"/>
</dbReference>
<protein>
    <submittedName>
        <fullName evidence="5">Putative succinate-semialdehyde dehydrogenase (NADP(+))</fullName>
        <ecNumber evidence="5">1.2.1.79</ecNumber>
    </submittedName>
</protein>
<dbReference type="AlphaFoldDB" id="A0A812F2H3"/>
<evidence type="ECO:0000313" key="5">
    <source>
        <dbReference type="EMBL" id="CAE6500965.1"/>
    </source>
</evidence>
<dbReference type="GO" id="GO:0036243">
    <property type="term" value="F:succinate-semialdehyde dehydrogenase (NADP+) activity"/>
    <property type="evidence" value="ECO:0007669"/>
    <property type="project" value="UniProtKB-EC"/>
</dbReference>
<comment type="caution">
    <text evidence="5">The sequence shown here is derived from an EMBL/GenBank/DDBJ whole genome shotgun (WGS) entry which is preliminary data.</text>
</comment>
<feature type="domain" description="Aldehyde dehydrogenase" evidence="4">
    <location>
        <begin position="4"/>
        <end position="450"/>
    </location>
</feature>
<dbReference type="InterPro" id="IPR016160">
    <property type="entry name" value="Ald_DH_CS_CYS"/>
</dbReference>
<dbReference type="PANTHER" id="PTHR43217">
    <property type="entry name" value="SUCCINATE SEMIALDEHYDE DEHYDROGENASE [NAD(P)+] SAD"/>
    <property type="match status" value="1"/>
</dbReference>
<dbReference type="PANTHER" id="PTHR43217:SF1">
    <property type="entry name" value="SUCCINATE SEMIALDEHYDE DEHYDROGENASE [NAD(P)+] SAD"/>
    <property type="match status" value="1"/>
</dbReference>
<evidence type="ECO:0000256" key="2">
    <source>
        <dbReference type="ARBA" id="ARBA00022857"/>
    </source>
</evidence>
<evidence type="ECO:0000313" key="6">
    <source>
        <dbReference type="Proteomes" id="UP000655759"/>
    </source>
</evidence>
<dbReference type="RefSeq" id="WP_205100416.1">
    <property type="nucleotide sequence ID" value="NZ_CAJNAQ010000005.1"/>
</dbReference>
<evidence type="ECO:0000256" key="1">
    <source>
        <dbReference type="ARBA" id="ARBA00009986"/>
    </source>
</evidence>
<dbReference type="EMBL" id="CAJNAQ010000005">
    <property type="protein sequence ID" value="CAE6500965.1"/>
    <property type="molecule type" value="Genomic_DNA"/>
</dbReference>
<comment type="similarity">
    <text evidence="1">Belongs to the aldehyde dehydrogenase family.</text>
</comment>
<accession>A0A812F2H3</accession>
<evidence type="ECO:0000256" key="3">
    <source>
        <dbReference type="ARBA" id="ARBA00023002"/>
    </source>
</evidence>
<sequence>MKTNTTNPATEQILQEYDVMSKDQVNEIVKNSKEEFGQWKKDIHKRIELVHNFADELRKNKTVLAETATNEMGKPIKESISEIEKCAWVMEFYADNGQVFINDESLNSDARKTVISFEPLGIIASIMPWNFPYWQISRFAAPSLIVGNTIILKPASATLQCGIELAKIFQKAGFPDGVFHTVVGNSSVAEYLLDSPFVNGVTFTGSTTVGIKVAQKASTGLKKCVLELGGSDSFIVCSDADVEKASEGAVKGRFINCGQSCVASKRFILVEDIAEDFLERFVQKTDKLRVGNPLSADTDIGPLVNGSALKTIDDQVSDAKNKGAQILTGGNRVGNKGYFYSPTIIKNISKEMRLYNEETFGPVASVFIVDDEKEAIKQANESEFGLGGSIWTSDYDKAEKMARSLESGMVSINNMMMSDPRVPFGGIKHSGFGRELSRYGMLEFVNIKSIRFYDRLTHNHHVE</sequence>
<dbReference type="Gene3D" id="3.40.605.10">
    <property type="entry name" value="Aldehyde Dehydrogenase, Chain A, domain 1"/>
    <property type="match status" value="1"/>
</dbReference>
<gene>
    <name evidence="5" type="primary">gabD</name>
    <name evidence="5" type="ORF">NUZ5A_51094</name>
</gene>
<dbReference type="PROSITE" id="PS00070">
    <property type="entry name" value="ALDEHYDE_DEHYDR_CYS"/>
    <property type="match status" value="1"/>
</dbReference>
<dbReference type="SUPFAM" id="SSF53720">
    <property type="entry name" value="ALDH-like"/>
    <property type="match status" value="1"/>
</dbReference>